<feature type="transmembrane region" description="Helical" evidence="2">
    <location>
        <begin position="403"/>
        <end position="423"/>
    </location>
</feature>
<feature type="transmembrane region" description="Helical" evidence="2">
    <location>
        <begin position="226"/>
        <end position="247"/>
    </location>
</feature>
<dbReference type="AlphaFoldDB" id="A0A8I6TDK9"/>
<dbReference type="PANTHER" id="PTHR19444:SF11">
    <property type="entry name" value="UNC93-LIKE PROTEIN"/>
    <property type="match status" value="1"/>
</dbReference>
<feature type="transmembrane region" description="Helical" evidence="2">
    <location>
        <begin position="253"/>
        <end position="275"/>
    </location>
</feature>
<keyword evidence="2" id="KW-0472">Membrane</keyword>
<dbReference type="KEGG" id="clec:106665337"/>
<dbReference type="GO" id="GO:0006937">
    <property type="term" value="P:regulation of muscle contraction"/>
    <property type="evidence" value="ECO:0007669"/>
    <property type="project" value="TreeGrafter"/>
</dbReference>
<dbReference type="GO" id="GO:0055120">
    <property type="term" value="C:striated muscle dense body"/>
    <property type="evidence" value="ECO:0007669"/>
    <property type="project" value="TreeGrafter"/>
</dbReference>
<evidence type="ECO:0008006" key="5">
    <source>
        <dbReference type="Google" id="ProtNLM"/>
    </source>
</evidence>
<keyword evidence="4" id="KW-1185">Reference proteome</keyword>
<dbReference type="InterPro" id="IPR051951">
    <property type="entry name" value="UNC-93_regulatory"/>
</dbReference>
<feature type="transmembrane region" description="Helical" evidence="2">
    <location>
        <begin position="150"/>
        <end position="179"/>
    </location>
</feature>
<feature type="transmembrane region" description="Helical" evidence="2">
    <location>
        <begin position="587"/>
        <end position="604"/>
    </location>
</feature>
<dbReference type="OMA" id="AHGFLCE"/>
<dbReference type="EnsemblMetazoa" id="XM_024227142.1">
    <property type="protein sequence ID" value="XP_024082910.1"/>
    <property type="gene ID" value="LOC106665337"/>
</dbReference>
<dbReference type="SUPFAM" id="SSF103473">
    <property type="entry name" value="MFS general substrate transporter"/>
    <property type="match status" value="1"/>
</dbReference>
<sequence>MGSLPNLRELERESETFRHVTRNFARQQAHCILRHHDIHHSSGHKFIRHTRSMGHYTGMALNTNNDLLNHFFTTEDMYGYSPVSSRSTRSSCTLHHHINNNLLVRRSSKHRDSMSSSGGASSVRRLIAVVRSTSSKTGPIYSRRLLFRNFAALCLGHAMITAAFVPLYTMQGSISVWWWQPNHSIITKYFHPNYDVGSLLLATFFSIGSISTLGTIFFINKLGTNWTLILSYGGTCIFFGFHLYPNIFTLVPAYMFMGLWLGPLVGGRITCLMTLATKLSYVMTEEEEGEIECSQGLRRTELVVHKLSRGLQIAQDFGLIIGNLAASSLIWYTKNSSNVSSDHDAMLDAMFPMENTGERICGSTVCPLSVNYDSQLVDFKYSDLNNTSNFYASMNINCKTSKMLISVFLGFCVMGVAVTAAFMDHIRVSVSKETSFRNACSTSYRLMQGAFKDPRLQLAAPLSIFIGLEQGFMYADFTKSYVACSLGVSNISLVFLSLGVLQSVAAFTLSLLLQHVRRHVIIGVGFIFQSCLLLVLFIWKPTKDDPALFYVVPAAWGVCNAIWDTLSFSFLVSVYPDTWQAPFAHCYFFRYMGLALAFGIHGSLCNLVKLYGLVAAMILAVVPYTWLELKHEARRKLKAQLATL</sequence>
<dbReference type="InterPro" id="IPR036259">
    <property type="entry name" value="MFS_trans_sf"/>
</dbReference>
<name>A0A8I6TDK9_CIMLE</name>
<feature type="transmembrane region" description="Helical" evidence="2">
    <location>
        <begin position="610"/>
        <end position="627"/>
    </location>
</feature>
<organism evidence="3 4">
    <name type="scientific">Cimex lectularius</name>
    <name type="common">Bed bug</name>
    <name type="synonym">Acanthia lectularia</name>
    <dbReference type="NCBI Taxonomy" id="79782"/>
    <lineage>
        <taxon>Eukaryota</taxon>
        <taxon>Metazoa</taxon>
        <taxon>Ecdysozoa</taxon>
        <taxon>Arthropoda</taxon>
        <taxon>Hexapoda</taxon>
        <taxon>Insecta</taxon>
        <taxon>Pterygota</taxon>
        <taxon>Neoptera</taxon>
        <taxon>Paraneoptera</taxon>
        <taxon>Hemiptera</taxon>
        <taxon>Heteroptera</taxon>
        <taxon>Panheteroptera</taxon>
        <taxon>Cimicomorpha</taxon>
        <taxon>Cimicidae</taxon>
        <taxon>Cimex</taxon>
    </lineage>
</organism>
<evidence type="ECO:0000313" key="4">
    <source>
        <dbReference type="Proteomes" id="UP000494040"/>
    </source>
</evidence>
<keyword evidence="2" id="KW-0812">Transmembrane</keyword>
<feature type="transmembrane region" description="Helical" evidence="2">
    <location>
        <begin position="551"/>
        <end position="575"/>
    </location>
</feature>
<feature type="transmembrane region" description="Helical" evidence="2">
    <location>
        <begin position="520"/>
        <end position="539"/>
    </location>
</feature>
<keyword evidence="2" id="KW-1133">Transmembrane helix</keyword>
<dbReference type="OrthoDB" id="10010517at2759"/>
<dbReference type="Proteomes" id="UP000494040">
    <property type="component" value="Unassembled WGS sequence"/>
</dbReference>
<feature type="transmembrane region" description="Helical" evidence="2">
    <location>
        <begin position="199"/>
        <end position="219"/>
    </location>
</feature>
<dbReference type="GO" id="GO:0015459">
    <property type="term" value="F:potassium channel regulator activity"/>
    <property type="evidence" value="ECO:0007669"/>
    <property type="project" value="TreeGrafter"/>
</dbReference>
<comment type="similarity">
    <text evidence="1">Belongs to the unc-93 family.</text>
</comment>
<dbReference type="GeneID" id="106665337"/>
<proteinExistence type="inferred from homology"/>
<reference evidence="3" key="1">
    <citation type="submission" date="2022-01" db="UniProtKB">
        <authorList>
            <consortium name="EnsemblMetazoa"/>
        </authorList>
    </citation>
    <scope>IDENTIFICATION</scope>
</reference>
<dbReference type="PANTHER" id="PTHR19444">
    <property type="entry name" value="UNC-93 RELATED"/>
    <property type="match status" value="1"/>
</dbReference>
<dbReference type="RefSeq" id="XP_024082910.1">
    <property type="nucleotide sequence ID" value="XM_024227142.1"/>
</dbReference>
<dbReference type="GO" id="GO:0043266">
    <property type="term" value="P:regulation of potassium ion transport"/>
    <property type="evidence" value="ECO:0007669"/>
    <property type="project" value="TreeGrafter"/>
</dbReference>
<dbReference type="GO" id="GO:0005886">
    <property type="term" value="C:plasma membrane"/>
    <property type="evidence" value="ECO:0007669"/>
    <property type="project" value="TreeGrafter"/>
</dbReference>
<dbReference type="EnsemblMetazoa" id="XM_014391677.2">
    <property type="protein sequence ID" value="XP_014247163.1"/>
    <property type="gene ID" value="LOC106665337"/>
</dbReference>
<dbReference type="RefSeq" id="XP_014247163.1">
    <property type="nucleotide sequence ID" value="XM_014391677.2"/>
</dbReference>
<accession>A0A8I6TDK9</accession>
<evidence type="ECO:0000256" key="2">
    <source>
        <dbReference type="SAM" id="Phobius"/>
    </source>
</evidence>
<feature type="transmembrane region" description="Helical" evidence="2">
    <location>
        <begin position="491"/>
        <end position="513"/>
    </location>
</feature>
<evidence type="ECO:0000313" key="3">
    <source>
        <dbReference type="EnsemblMetazoa" id="XP_014247163.1"/>
    </source>
</evidence>
<protein>
    <recommendedName>
        <fullName evidence="5">UNC93-like protein</fullName>
    </recommendedName>
</protein>
<evidence type="ECO:0000256" key="1">
    <source>
        <dbReference type="ARBA" id="ARBA00009172"/>
    </source>
</evidence>